<evidence type="ECO:0000256" key="10">
    <source>
        <dbReference type="HAMAP-Rule" id="MF_01486"/>
    </source>
</evidence>
<keyword evidence="4 10" id="KW-0378">Hydrolase</keyword>
<dbReference type="InterPro" id="IPR011335">
    <property type="entry name" value="Restrct_endonuc-II-like"/>
</dbReference>
<dbReference type="HAMAP" id="MF_01486">
    <property type="entry name" value="RecC"/>
    <property type="match status" value="1"/>
</dbReference>
<evidence type="ECO:0000259" key="11">
    <source>
        <dbReference type="Pfam" id="PF17946"/>
    </source>
</evidence>
<feature type="domain" description="RecC C-terminal" evidence="11">
    <location>
        <begin position="805"/>
        <end position="1030"/>
    </location>
</feature>
<reference evidence="12 13" key="1">
    <citation type="submission" date="2022-06" db="EMBL/GenBank/DDBJ databases">
        <authorList>
            <person name="So Y."/>
        </authorList>
    </citation>
    <scope>NUCLEOTIDE SEQUENCE [LARGE SCALE GENOMIC DNA]</scope>
    <source>
        <strain evidence="12 13">STR3</strain>
    </source>
</reference>
<evidence type="ECO:0000256" key="7">
    <source>
        <dbReference type="ARBA" id="ARBA00022840"/>
    </source>
</evidence>
<dbReference type="Gene3D" id="1.10.10.160">
    <property type="match status" value="1"/>
</dbReference>
<keyword evidence="2 10" id="KW-0547">Nucleotide-binding</keyword>
<dbReference type="PANTHER" id="PTHR30591:SF1">
    <property type="entry name" value="RECBCD ENZYME SUBUNIT RECC"/>
    <property type="match status" value="1"/>
</dbReference>
<dbReference type="Gene3D" id="3.40.50.10930">
    <property type="match status" value="1"/>
</dbReference>
<evidence type="ECO:0000256" key="5">
    <source>
        <dbReference type="ARBA" id="ARBA00022806"/>
    </source>
</evidence>
<name>A0ABT1L363_9ACTN</name>
<protein>
    <recommendedName>
        <fullName evidence="10">RecBCD enzyme subunit RecC</fullName>
    </recommendedName>
    <alternativeName>
        <fullName evidence="10">Exonuclease V subunit RecC</fullName>
        <shortName evidence="10">ExoV subunit RecC</shortName>
    </alternativeName>
    <alternativeName>
        <fullName evidence="10">Helicase/nuclease RecBCD subunit RecC</fullName>
    </alternativeName>
</protein>
<accession>A0ABT1L363</accession>
<keyword evidence="7 10" id="KW-0067">ATP-binding</keyword>
<keyword evidence="8 10" id="KW-0238">DNA-binding</keyword>
<comment type="subunit">
    <text evidence="10">Heterotrimer of RecB, RecC and RecD. All subunits contribute to DNA-binding.</text>
</comment>
<dbReference type="EMBL" id="JANARS010000011">
    <property type="protein sequence ID" value="MCP3424034.1"/>
    <property type="molecule type" value="Genomic_DNA"/>
</dbReference>
<evidence type="ECO:0000256" key="3">
    <source>
        <dbReference type="ARBA" id="ARBA00022763"/>
    </source>
</evidence>
<evidence type="ECO:0000256" key="2">
    <source>
        <dbReference type="ARBA" id="ARBA00022741"/>
    </source>
</evidence>
<evidence type="ECO:0000256" key="1">
    <source>
        <dbReference type="ARBA" id="ARBA00022722"/>
    </source>
</evidence>
<keyword evidence="5 10" id="KW-0347">Helicase</keyword>
<comment type="function">
    <text evidence="10">A helicase/nuclease that prepares dsDNA breaks (DSB) for recombinational DNA repair. Binds to DSBs and unwinds DNA via a highly rapid and processive ATP-dependent bidirectional helicase activity. Unwinds dsDNA until it encounters a Chi (crossover hotspot instigator) sequence from the 3' direction. Cuts ssDNA a few nucleotides 3' to the Chi site. The properties and activities of the enzyme are changed at Chi. The Chi-altered holoenzyme produces a long 3'-ssDNA overhang and facilitates RecA-binding to the ssDNA for homologous DNA recombination and repair. Holoenzyme degrades any linearized DNA that is unable to undergo homologous recombination. In the holoenzyme this subunit recognizes the wild-type Chi sequence, and when added to isolated RecB increases its ATP-dependent helicase processivity.</text>
</comment>
<evidence type="ECO:0000256" key="8">
    <source>
        <dbReference type="ARBA" id="ARBA00023125"/>
    </source>
</evidence>
<dbReference type="GO" id="GO:0008854">
    <property type="term" value="F:exodeoxyribonuclease V activity"/>
    <property type="evidence" value="ECO:0007669"/>
    <property type="project" value="UniProtKB-EC"/>
</dbReference>
<dbReference type="RefSeq" id="WP_254183197.1">
    <property type="nucleotide sequence ID" value="NZ_JANARS010000011.1"/>
</dbReference>
<dbReference type="InterPro" id="IPR013986">
    <property type="entry name" value="DExx_box_DNA_helicase_dom_sf"/>
</dbReference>
<comment type="similarity">
    <text evidence="10">Belongs to the RecC family.</text>
</comment>
<gene>
    <name evidence="10 12" type="primary">recC</name>
    <name evidence="12" type="ORF">NCI01_19690</name>
</gene>
<keyword evidence="13" id="KW-1185">Reference proteome</keyword>
<dbReference type="SUPFAM" id="SSF52540">
    <property type="entry name" value="P-loop containing nucleoside triphosphate hydrolases"/>
    <property type="match status" value="2"/>
</dbReference>
<dbReference type="InterPro" id="IPR041500">
    <property type="entry name" value="RecC_C"/>
</dbReference>
<keyword evidence="1 10" id="KW-0540">Nuclease</keyword>
<keyword evidence="3 10" id="KW-0227">DNA damage</keyword>
<dbReference type="InterPro" id="IPR027417">
    <property type="entry name" value="P-loop_NTPase"/>
</dbReference>
<keyword evidence="6 10" id="KW-0269">Exonuclease</keyword>
<dbReference type="Pfam" id="PF17946">
    <property type="entry name" value="RecC_C"/>
    <property type="match status" value="1"/>
</dbReference>
<keyword evidence="9 10" id="KW-0234">DNA repair</keyword>
<evidence type="ECO:0000313" key="13">
    <source>
        <dbReference type="Proteomes" id="UP001204524"/>
    </source>
</evidence>
<comment type="caution">
    <text evidence="12">The sequence shown here is derived from an EMBL/GenBank/DDBJ whole genome shotgun (WGS) entry which is preliminary data.</text>
</comment>
<dbReference type="Pfam" id="PF04257">
    <property type="entry name" value="Exonuc_V_gamma"/>
    <property type="match status" value="1"/>
</dbReference>
<evidence type="ECO:0000313" key="12">
    <source>
        <dbReference type="EMBL" id="MCP3424034.1"/>
    </source>
</evidence>
<dbReference type="InterPro" id="IPR006697">
    <property type="entry name" value="RecC"/>
</dbReference>
<organism evidence="12 13">
    <name type="scientific">Nocardioides pinisoli</name>
    <dbReference type="NCBI Taxonomy" id="2950279"/>
    <lineage>
        <taxon>Bacteria</taxon>
        <taxon>Bacillati</taxon>
        <taxon>Actinomycetota</taxon>
        <taxon>Actinomycetes</taxon>
        <taxon>Propionibacteriales</taxon>
        <taxon>Nocardioidaceae</taxon>
        <taxon>Nocardioides</taxon>
    </lineage>
</organism>
<evidence type="ECO:0000256" key="9">
    <source>
        <dbReference type="ARBA" id="ARBA00023204"/>
    </source>
</evidence>
<dbReference type="Proteomes" id="UP001204524">
    <property type="component" value="Unassembled WGS sequence"/>
</dbReference>
<dbReference type="NCBIfam" id="TIGR01450">
    <property type="entry name" value="recC"/>
    <property type="match status" value="1"/>
</dbReference>
<evidence type="ECO:0000256" key="6">
    <source>
        <dbReference type="ARBA" id="ARBA00022839"/>
    </source>
</evidence>
<dbReference type="PIRSF" id="PIRSF000980">
    <property type="entry name" value="RecC"/>
    <property type="match status" value="1"/>
</dbReference>
<sequence length="1127" mass="122383">MTLHLHTAERTDALADGLADLLVTPLADPFAREVVVVPARGVERWLTQRLSHRLGVGARGGDGVCAGVDFVTPHSLVSMLLDRDAEDPWSPDRLAWPLLEVVDEAMGAPGFDDLTRHLGGGDPGDDRSARRYAVARRLAGLFSSYAVQRPQLVRDWRAGDDTDGAGGALDPDLRWQAELWRRLVVRVGSPAPDLRHATTVDQLRGGADGLDLPGRLSLFGHTRLPVTEVELLRALGEHRDVHLWLPQPSPVLWEALAPTAADGPVARADDRSADLVRHPLLASLGRDSRELRRTLGDLEAEQHPASHADPATLLGWLQSDLRANRAPGADTLAARVRRPTDLSVQVHACHGTARQVDVLREVLVGLLEDDPTLEPRDILVMCPDIETYAPLISAGFGLADVAREDVGHPAHRLRVRLADRSPGATNPLLGVAADLVELAAGRMTATSVLDLAATEPVRARFGFTDDHLERMARWVDQAAIRWGYDRDHRSAFGLDLDANTWLSGLQRVLLGAAMSGEGHRFVGGTLPLDDVGDGHLDLVGSFVEMVDRLHAFVRAAASATSVADWTTALGRAVHGLTLSGPDDAWRVAQFDRELARISAGVGDHETRLRHADVRALLRHRLRGRPTRSNFRTGTLTVCTMVPMRSVPHRVVCLVGLDDGVFPRLEAVDGDDVLARRPMTGERDVRSEDRQLLLDAIGAATETLVVTYAGRGEHTNDDKPPAVPLGELLDTLDRTSSAPVRDDVLVHHPLQPFDEANLTAGALVASLDRPFSFDRTALAGARAARAPRPAPRALVPTPLPAPEPVREVALADLHDFFAHPVRSFLRQQLRVTTPYDVDETKDAVPITLDGLEKWDVGDRLVRDVLSGGDPQAAMLAEQLRGLLPPEELGSAMLTEIVQRVRPLVEAALPLRAGPARTLDVDIDLGDRRLTGTVGGVFGNNLVSVSYSSLGAKHRLAAWLDALALAGGHPDENWTAHTIGRWGRSAGRRALISPMTDDDARTHLRDLVAVMERGRREPLPLPVKTSLAFAEEFAISERSGGGGQSDPDAKAAAEWVTPRFNETGFPKEDGDQWHVRAWGEQAPYDLLAAPLLSDEVDDGTTDRPAPHRLGLYALRVWSPLLAHELVRGI</sequence>
<dbReference type="PANTHER" id="PTHR30591">
    <property type="entry name" value="RECBCD ENZYME SUBUNIT RECC"/>
    <property type="match status" value="1"/>
</dbReference>
<dbReference type="Gene3D" id="1.10.10.990">
    <property type="match status" value="1"/>
</dbReference>
<proteinExistence type="inferred from homology"/>
<dbReference type="SUPFAM" id="SSF52980">
    <property type="entry name" value="Restriction endonuclease-like"/>
    <property type="match status" value="1"/>
</dbReference>
<comment type="miscellaneous">
    <text evidence="10">In the RecBCD complex, RecB has a slow 3'-5' helicase, an exonuclease activity and loads RecA onto ssDNA, RecD has a fast 5'-3' helicase activity, while RecC stimulates the ATPase and processivity of the RecB helicase and contributes to recognition of the Chi site.</text>
</comment>
<evidence type="ECO:0000256" key="4">
    <source>
        <dbReference type="ARBA" id="ARBA00022801"/>
    </source>
</evidence>
<dbReference type="Gene3D" id="3.40.50.300">
    <property type="entry name" value="P-loop containing nucleotide triphosphate hydrolases"/>
    <property type="match status" value="2"/>
</dbReference>